<keyword evidence="2" id="KW-0813">Transport</keyword>
<accession>A0ABQ3A3D8</accession>
<feature type="transmembrane region" description="Helical" evidence="8">
    <location>
        <begin position="349"/>
        <end position="369"/>
    </location>
</feature>
<dbReference type="PANTHER" id="PTHR32468">
    <property type="entry name" value="CATION/H + ANTIPORTER"/>
    <property type="match status" value="1"/>
</dbReference>
<evidence type="ECO:0000256" key="6">
    <source>
        <dbReference type="ARBA" id="ARBA00023136"/>
    </source>
</evidence>
<evidence type="ECO:0000313" key="11">
    <source>
        <dbReference type="Proteomes" id="UP000600946"/>
    </source>
</evidence>
<comment type="subcellular location">
    <subcellularLocation>
        <location evidence="1">Membrane</location>
        <topology evidence="1">Multi-pass membrane protein</topology>
    </subcellularLocation>
</comment>
<name>A0ABQ3A3D8_9ACTN</name>
<evidence type="ECO:0000256" key="1">
    <source>
        <dbReference type="ARBA" id="ARBA00004141"/>
    </source>
</evidence>
<dbReference type="PANTHER" id="PTHR32468:SF0">
    <property type="entry name" value="K(+)_H(+) ANTIPORTER 1"/>
    <property type="match status" value="1"/>
</dbReference>
<dbReference type="Proteomes" id="UP000600946">
    <property type="component" value="Unassembled WGS sequence"/>
</dbReference>
<evidence type="ECO:0000256" key="2">
    <source>
        <dbReference type="ARBA" id="ARBA00022448"/>
    </source>
</evidence>
<keyword evidence="3 8" id="KW-0812">Transmembrane</keyword>
<feature type="transmembrane region" description="Helical" evidence="8">
    <location>
        <begin position="42"/>
        <end position="61"/>
    </location>
</feature>
<feature type="transmembrane region" description="Helical" evidence="8">
    <location>
        <begin position="390"/>
        <end position="406"/>
    </location>
</feature>
<feature type="transmembrane region" description="Helical" evidence="8">
    <location>
        <begin position="162"/>
        <end position="186"/>
    </location>
</feature>
<feature type="transmembrane region" description="Helical" evidence="8">
    <location>
        <begin position="285"/>
        <end position="301"/>
    </location>
</feature>
<dbReference type="InterPro" id="IPR038770">
    <property type="entry name" value="Na+/solute_symporter_sf"/>
</dbReference>
<organism evidence="10 11">
    <name type="scientific">Streptomyces xanthochromogenes</name>
    <dbReference type="NCBI Taxonomy" id="67384"/>
    <lineage>
        <taxon>Bacteria</taxon>
        <taxon>Bacillati</taxon>
        <taxon>Actinomycetota</taxon>
        <taxon>Actinomycetes</taxon>
        <taxon>Kitasatosporales</taxon>
        <taxon>Streptomycetaceae</taxon>
        <taxon>Streptomyces</taxon>
    </lineage>
</organism>
<evidence type="ECO:0000256" key="8">
    <source>
        <dbReference type="SAM" id="Phobius"/>
    </source>
</evidence>
<feature type="transmembrane region" description="Helical" evidence="8">
    <location>
        <begin position="128"/>
        <end position="150"/>
    </location>
</feature>
<evidence type="ECO:0000313" key="10">
    <source>
        <dbReference type="EMBL" id="GGY34043.1"/>
    </source>
</evidence>
<sequence length="485" mass="48822">METLSILGDAPRVGHVLVALAVILLIALAGRALARALRQPAVIGEIVAGLLSGPAVIVLFGRGTLNALLPGPVFDGVKLIAQAGLVLFLVGLAHRLGPVRELGPAHGPGLAHRLGTEAGGPGPGGTRWVVVGALGVPLVTGLLLAGLVLLTDDRAARGSAPLPAFLLMVAVSMSITAVPVMARILTDRGMTRSRAGQTALGAAVVIDGVGWLLLTLAIGLGRGSLEGLLHSVRALGFGVLCALAVRYGLRTRAAKAVGVRLPRTAAVLLGAVAVVVAIAMDRLGMTAILGAALVGFSVPGGEGAPSRSAPWEGAVASVSRAGAVLAPAFFVITGITVLTGSFADTSWQLIAAALVLGCLGKGLGGYLGARRGGHGRATARRVAVLMNTRGLTELVALQAGLSAGILTGPLALALIVMALTTTAMTGPLLALLDRGERHAAEGRGPVNPHNGPGPRHPRSHLSDARPQISPDLPRQSRAGETPMTG</sequence>
<proteinExistence type="predicted"/>
<dbReference type="Pfam" id="PF00999">
    <property type="entry name" value="Na_H_Exchanger"/>
    <property type="match status" value="1"/>
</dbReference>
<protein>
    <submittedName>
        <fullName evidence="10">Integral membrane ion exchanger</fullName>
    </submittedName>
</protein>
<dbReference type="InterPro" id="IPR006153">
    <property type="entry name" value="Cation/H_exchanger_TM"/>
</dbReference>
<feature type="transmembrane region" description="Helical" evidence="8">
    <location>
        <begin position="73"/>
        <end position="93"/>
    </location>
</feature>
<evidence type="ECO:0000256" key="5">
    <source>
        <dbReference type="ARBA" id="ARBA00023065"/>
    </source>
</evidence>
<dbReference type="InterPro" id="IPR050794">
    <property type="entry name" value="CPA2_transporter"/>
</dbReference>
<feature type="transmembrane region" description="Helical" evidence="8">
    <location>
        <begin position="261"/>
        <end position="279"/>
    </location>
</feature>
<reference evidence="11" key="1">
    <citation type="journal article" date="2019" name="Int. J. Syst. Evol. Microbiol.">
        <title>The Global Catalogue of Microorganisms (GCM) 10K type strain sequencing project: providing services to taxonomists for standard genome sequencing and annotation.</title>
        <authorList>
            <consortium name="The Broad Institute Genomics Platform"/>
            <consortium name="The Broad Institute Genome Sequencing Center for Infectious Disease"/>
            <person name="Wu L."/>
            <person name="Ma J."/>
        </authorList>
    </citation>
    <scope>NUCLEOTIDE SEQUENCE [LARGE SCALE GENOMIC DNA]</scope>
    <source>
        <strain evidence="11">JCM 4594</strain>
    </source>
</reference>
<evidence type="ECO:0000256" key="4">
    <source>
        <dbReference type="ARBA" id="ARBA00022989"/>
    </source>
</evidence>
<feature type="transmembrane region" description="Helical" evidence="8">
    <location>
        <begin position="232"/>
        <end position="249"/>
    </location>
</feature>
<keyword evidence="5" id="KW-0406">Ion transport</keyword>
<comment type="caution">
    <text evidence="10">The sequence shown here is derived from an EMBL/GenBank/DDBJ whole genome shotgun (WGS) entry which is preliminary data.</text>
</comment>
<dbReference type="RefSeq" id="WP_190027270.1">
    <property type="nucleotide sequence ID" value="NZ_BMUU01000004.1"/>
</dbReference>
<keyword evidence="11" id="KW-1185">Reference proteome</keyword>
<evidence type="ECO:0000256" key="3">
    <source>
        <dbReference type="ARBA" id="ARBA00022692"/>
    </source>
</evidence>
<feature type="transmembrane region" description="Helical" evidence="8">
    <location>
        <begin position="322"/>
        <end position="343"/>
    </location>
</feature>
<feature type="transmembrane region" description="Helical" evidence="8">
    <location>
        <begin position="198"/>
        <end position="220"/>
    </location>
</feature>
<evidence type="ECO:0000259" key="9">
    <source>
        <dbReference type="Pfam" id="PF00999"/>
    </source>
</evidence>
<feature type="transmembrane region" description="Helical" evidence="8">
    <location>
        <begin position="12"/>
        <end position="30"/>
    </location>
</feature>
<feature type="region of interest" description="Disordered" evidence="7">
    <location>
        <begin position="439"/>
        <end position="485"/>
    </location>
</feature>
<gene>
    <name evidence="10" type="ORF">GCM10010326_30180</name>
</gene>
<evidence type="ECO:0000256" key="7">
    <source>
        <dbReference type="SAM" id="MobiDB-lite"/>
    </source>
</evidence>
<dbReference type="Gene3D" id="1.20.1530.20">
    <property type="match status" value="1"/>
</dbReference>
<dbReference type="GeneID" id="96290987"/>
<dbReference type="EMBL" id="BMUU01000004">
    <property type="protein sequence ID" value="GGY34043.1"/>
    <property type="molecule type" value="Genomic_DNA"/>
</dbReference>
<keyword evidence="6 8" id="KW-0472">Membrane</keyword>
<keyword evidence="4 8" id="KW-1133">Transmembrane helix</keyword>
<feature type="domain" description="Cation/H+ exchanger transmembrane" evidence="9">
    <location>
        <begin position="25"/>
        <end position="429"/>
    </location>
</feature>